<evidence type="ECO:0000256" key="2">
    <source>
        <dbReference type="ARBA" id="ARBA00023125"/>
    </source>
</evidence>
<feature type="compositionally biased region" description="Pro residues" evidence="5">
    <location>
        <begin position="179"/>
        <end position="195"/>
    </location>
</feature>
<dbReference type="PANTHER" id="PTHR47424:SF3">
    <property type="entry name" value="REGULATORY PROTEIN GAL4"/>
    <property type="match status" value="1"/>
</dbReference>
<feature type="compositionally biased region" description="Low complexity" evidence="5">
    <location>
        <begin position="94"/>
        <end position="107"/>
    </location>
</feature>
<feature type="compositionally biased region" description="Basic and acidic residues" evidence="5">
    <location>
        <begin position="551"/>
        <end position="573"/>
    </location>
</feature>
<dbReference type="GO" id="GO:0000978">
    <property type="term" value="F:RNA polymerase II cis-regulatory region sequence-specific DNA binding"/>
    <property type="evidence" value="ECO:0007669"/>
    <property type="project" value="TreeGrafter"/>
</dbReference>
<dbReference type="Pfam" id="PF00172">
    <property type="entry name" value="Zn_clus"/>
    <property type="match status" value="1"/>
</dbReference>
<dbReference type="AlphaFoldDB" id="A0A165D3E5"/>
<dbReference type="GO" id="GO:0005634">
    <property type="term" value="C:nucleus"/>
    <property type="evidence" value="ECO:0007669"/>
    <property type="project" value="TreeGrafter"/>
</dbReference>
<keyword evidence="8" id="KW-1185">Reference proteome</keyword>
<organism evidence="7 8">
    <name type="scientific">Calocera cornea HHB12733</name>
    <dbReference type="NCBI Taxonomy" id="1353952"/>
    <lineage>
        <taxon>Eukaryota</taxon>
        <taxon>Fungi</taxon>
        <taxon>Dikarya</taxon>
        <taxon>Basidiomycota</taxon>
        <taxon>Agaricomycotina</taxon>
        <taxon>Dacrymycetes</taxon>
        <taxon>Dacrymycetales</taxon>
        <taxon>Dacrymycetaceae</taxon>
        <taxon>Calocera</taxon>
    </lineage>
</organism>
<feature type="compositionally biased region" description="Low complexity" evidence="5">
    <location>
        <begin position="338"/>
        <end position="348"/>
    </location>
</feature>
<dbReference type="InParanoid" id="A0A165D3E5"/>
<evidence type="ECO:0000313" key="8">
    <source>
        <dbReference type="Proteomes" id="UP000076842"/>
    </source>
</evidence>
<keyword evidence="3" id="KW-0804">Transcription</keyword>
<gene>
    <name evidence="7" type="ORF">CALCODRAFT_487475</name>
</gene>
<dbReference type="STRING" id="1353952.A0A165D3E5"/>
<keyword evidence="1" id="KW-0805">Transcription regulation</keyword>
<dbReference type="GO" id="GO:0008270">
    <property type="term" value="F:zinc ion binding"/>
    <property type="evidence" value="ECO:0007669"/>
    <property type="project" value="InterPro"/>
</dbReference>
<dbReference type="GO" id="GO:0000981">
    <property type="term" value="F:DNA-binding transcription factor activity, RNA polymerase II-specific"/>
    <property type="evidence" value="ECO:0007669"/>
    <property type="project" value="InterPro"/>
</dbReference>
<feature type="compositionally biased region" description="Low complexity" evidence="5">
    <location>
        <begin position="10"/>
        <end position="28"/>
    </location>
</feature>
<dbReference type="PROSITE" id="PS50048">
    <property type="entry name" value="ZN2_CY6_FUNGAL_2"/>
    <property type="match status" value="1"/>
</dbReference>
<reference evidence="7 8" key="1">
    <citation type="journal article" date="2016" name="Mol. Biol. Evol.">
        <title>Comparative Genomics of Early-Diverging Mushroom-Forming Fungi Provides Insights into the Origins of Lignocellulose Decay Capabilities.</title>
        <authorList>
            <person name="Nagy L.G."/>
            <person name="Riley R."/>
            <person name="Tritt A."/>
            <person name="Adam C."/>
            <person name="Daum C."/>
            <person name="Floudas D."/>
            <person name="Sun H."/>
            <person name="Yadav J.S."/>
            <person name="Pangilinan J."/>
            <person name="Larsson K.H."/>
            <person name="Matsuura K."/>
            <person name="Barry K."/>
            <person name="Labutti K."/>
            <person name="Kuo R."/>
            <person name="Ohm R.A."/>
            <person name="Bhattacharya S.S."/>
            <person name="Shirouzu T."/>
            <person name="Yoshinaga Y."/>
            <person name="Martin F.M."/>
            <person name="Grigoriev I.V."/>
            <person name="Hibbett D.S."/>
        </authorList>
    </citation>
    <scope>NUCLEOTIDE SEQUENCE [LARGE SCALE GENOMIC DNA]</scope>
    <source>
        <strain evidence="7 8">HHB12733</strain>
    </source>
</reference>
<dbReference type="CDD" id="cd00067">
    <property type="entry name" value="GAL4"/>
    <property type="match status" value="1"/>
</dbReference>
<dbReference type="InterPro" id="IPR051127">
    <property type="entry name" value="Fungal_SecMet_Regulators"/>
</dbReference>
<evidence type="ECO:0000313" key="7">
    <source>
        <dbReference type="EMBL" id="KZT51990.1"/>
    </source>
</evidence>
<protein>
    <recommendedName>
        <fullName evidence="6">Zn(2)-C6 fungal-type domain-containing protein</fullName>
    </recommendedName>
</protein>
<feature type="compositionally biased region" description="Pro residues" evidence="5">
    <location>
        <begin position="65"/>
        <end position="75"/>
    </location>
</feature>
<dbReference type="GO" id="GO:0000435">
    <property type="term" value="P:positive regulation of transcription from RNA polymerase II promoter by galactose"/>
    <property type="evidence" value="ECO:0007669"/>
    <property type="project" value="TreeGrafter"/>
</dbReference>
<dbReference type="PROSITE" id="PS00463">
    <property type="entry name" value="ZN2_CY6_FUNGAL_1"/>
    <property type="match status" value="1"/>
</dbReference>
<feature type="compositionally biased region" description="Pro residues" evidence="5">
    <location>
        <begin position="252"/>
        <end position="269"/>
    </location>
</feature>
<dbReference type="InterPro" id="IPR001138">
    <property type="entry name" value="Zn2Cys6_DnaBD"/>
</dbReference>
<proteinExistence type="predicted"/>
<feature type="region of interest" description="Disordered" evidence="5">
    <location>
        <begin position="384"/>
        <end position="457"/>
    </location>
</feature>
<accession>A0A165D3E5</accession>
<evidence type="ECO:0000256" key="3">
    <source>
        <dbReference type="ARBA" id="ARBA00023163"/>
    </source>
</evidence>
<sequence>MPAQTQDAHASSAGSTLPLPSALPSFPAARKKPGPGQPRAGPSPATRPLIAALDQARPHASHFSPPSPAPPPSSPPAAHRAPSHPQYIPTAQSATATTATAATAATAPDLLLPDRANNQGQLPSRVPPLWPRVSLTPSSAPPYTDLTDFDPASFGLRFSPTGALYAAIFGDLPDPIAPPSPYPLPIPEVSLPPPAQTDRAAPSMSEPPADSGEPQPQQPPRQEHGPPLAFPLTLQNATSASNSPASASGHLPPQPPPHPPAFTLPPLPPGLVSGSDAHTHPYPLLPPSAYGPLPPSRKRTRSPSDSSTSEQRGYADLPFADTSPTHLLAEGSTRPRRSSLPSSRSGSRVQLACVACRNRKIKCNGEKPICENCVRRGTICEYDAQPRRRGPDKKPGGRVRKKELAAAQAQAIAEGRPPPLASPDDEPESPKRRRRADTGPREGMVPGLPMPPYPYGPHPAAYADPRFASMYGAPPPPPPPHMEYGYGPPPQYMYPPPREGMGWLPPPFEAEMQRQESARRRTEERDPDPVQRSEPQPPAGEETRPGGGGDTGREDDRSAEPAQREEGEERGEQGADPAASATAGAGPEAATPAGEDKGKGRAVDTLDDPLGLIADPGADADEGTM</sequence>
<dbReference type="SUPFAM" id="SSF57701">
    <property type="entry name" value="Zn2/Cys6 DNA-binding domain"/>
    <property type="match status" value="1"/>
</dbReference>
<feature type="compositionally biased region" description="Basic and acidic residues" evidence="5">
    <location>
        <begin position="511"/>
        <end position="531"/>
    </location>
</feature>
<dbReference type="EMBL" id="KV424082">
    <property type="protein sequence ID" value="KZT51990.1"/>
    <property type="molecule type" value="Genomic_DNA"/>
</dbReference>
<dbReference type="SMART" id="SM00066">
    <property type="entry name" value="GAL4"/>
    <property type="match status" value="1"/>
</dbReference>
<feature type="region of interest" description="Disordered" evidence="5">
    <location>
        <begin position="1"/>
        <end position="144"/>
    </location>
</feature>
<feature type="compositionally biased region" description="Low complexity" evidence="5">
    <location>
        <begin position="76"/>
        <end position="85"/>
    </location>
</feature>
<dbReference type="Gene3D" id="4.10.240.10">
    <property type="entry name" value="Zn(2)-C6 fungal-type DNA-binding domain"/>
    <property type="match status" value="1"/>
</dbReference>
<dbReference type="PRINTS" id="PR00755">
    <property type="entry name" value="AFLATOXINBRP"/>
</dbReference>
<evidence type="ECO:0000256" key="4">
    <source>
        <dbReference type="ARBA" id="ARBA00023242"/>
    </source>
</evidence>
<name>A0A165D3E5_9BASI</name>
<feature type="domain" description="Zn(2)-C6 fungal-type" evidence="6">
    <location>
        <begin position="352"/>
        <end position="382"/>
    </location>
</feature>
<feature type="compositionally biased region" description="Basic and acidic residues" evidence="5">
    <location>
        <begin position="594"/>
        <end position="604"/>
    </location>
</feature>
<feature type="region of interest" description="Disordered" evidence="5">
    <location>
        <begin position="469"/>
        <end position="625"/>
    </location>
</feature>
<keyword evidence="2" id="KW-0238">DNA-binding</keyword>
<dbReference type="PANTHER" id="PTHR47424">
    <property type="entry name" value="REGULATORY PROTEIN GAL4"/>
    <property type="match status" value="1"/>
</dbReference>
<dbReference type="OrthoDB" id="39175at2759"/>
<feature type="compositionally biased region" description="Pro residues" evidence="5">
    <location>
        <begin position="448"/>
        <end position="457"/>
    </location>
</feature>
<evidence type="ECO:0000259" key="6">
    <source>
        <dbReference type="PROSITE" id="PS50048"/>
    </source>
</evidence>
<evidence type="ECO:0000256" key="1">
    <source>
        <dbReference type="ARBA" id="ARBA00023015"/>
    </source>
</evidence>
<keyword evidence="4" id="KW-0539">Nucleus</keyword>
<feature type="region of interest" description="Disordered" evidence="5">
    <location>
        <begin position="179"/>
        <end position="351"/>
    </location>
</feature>
<feature type="compositionally biased region" description="Basic residues" evidence="5">
    <location>
        <begin position="387"/>
        <end position="401"/>
    </location>
</feature>
<dbReference type="InterPro" id="IPR036864">
    <property type="entry name" value="Zn2-C6_fun-type_DNA-bd_sf"/>
</dbReference>
<feature type="compositionally biased region" description="Pro residues" evidence="5">
    <location>
        <begin position="473"/>
        <end position="508"/>
    </location>
</feature>
<feature type="compositionally biased region" description="Low complexity" evidence="5">
    <location>
        <begin position="236"/>
        <end position="248"/>
    </location>
</feature>
<evidence type="ECO:0000256" key="5">
    <source>
        <dbReference type="SAM" id="MobiDB-lite"/>
    </source>
</evidence>
<dbReference type="Proteomes" id="UP000076842">
    <property type="component" value="Unassembled WGS sequence"/>
</dbReference>
<feature type="compositionally biased region" description="Low complexity" evidence="5">
    <location>
        <begin position="574"/>
        <end position="593"/>
    </location>
</feature>